<dbReference type="EMBL" id="LR586016">
    <property type="protein sequence ID" value="VIP05304.1"/>
    <property type="molecule type" value="Genomic_DNA"/>
</dbReference>
<evidence type="ECO:0000256" key="3">
    <source>
        <dbReference type="PIRNR" id="PIRNR002070"/>
    </source>
</evidence>
<dbReference type="GO" id="GO:0003697">
    <property type="term" value="F:single-stranded DNA binding"/>
    <property type="evidence" value="ECO:0007669"/>
    <property type="project" value="UniProtKB-UniRule"/>
</dbReference>
<dbReference type="PIRSF" id="PIRSF002070">
    <property type="entry name" value="SSB"/>
    <property type="match status" value="1"/>
</dbReference>
<dbReference type="InterPro" id="IPR012340">
    <property type="entry name" value="NA-bd_OB-fold"/>
</dbReference>
<evidence type="ECO:0000256" key="2">
    <source>
        <dbReference type="HAMAP-Rule" id="MF_00984"/>
    </source>
</evidence>
<keyword evidence="5" id="KW-1185">Reference proteome</keyword>
<accession>A0A6C2YV32</accession>
<dbReference type="Gene3D" id="2.40.50.140">
    <property type="entry name" value="Nucleic acid-binding proteins"/>
    <property type="match status" value="1"/>
</dbReference>
<dbReference type="Proteomes" id="UP000464378">
    <property type="component" value="Chromosome"/>
</dbReference>
<dbReference type="NCBIfam" id="TIGR00621">
    <property type="entry name" value="ssb"/>
    <property type="match status" value="1"/>
</dbReference>
<dbReference type="FunCoup" id="A0A6C2YV32">
    <property type="interactions" value="372"/>
</dbReference>
<dbReference type="PROSITE" id="PS50935">
    <property type="entry name" value="SSB"/>
    <property type="match status" value="1"/>
</dbReference>
<evidence type="ECO:0000313" key="4">
    <source>
        <dbReference type="EMBL" id="VIP05304.1"/>
    </source>
</evidence>
<evidence type="ECO:0000256" key="1">
    <source>
        <dbReference type="ARBA" id="ARBA00023125"/>
    </source>
</evidence>
<dbReference type="Pfam" id="PF00436">
    <property type="entry name" value="SSB"/>
    <property type="match status" value="1"/>
</dbReference>
<dbReference type="SUPFAM" id="SSF50249">
    <property type="entry name" value="Nucleic acid-binding proteins"/>
    <property type="match status" value="1"/>
</dbReference>
<protein>
    <recommendedName>
        <fullName evidence="2 3">Single-stranded DNA-binding protein</fullName>
        <shortName evidence="2">SSB</shortName>
    </recommendedName>
</protein>
<organism evidence="4">
    <name type="scientific">Tuwongella immobilis</name>
    <dbReference type="NCBI Taxonomy" id="692036"/>
    <lineage>
        <taxon>Bacteria</taxon>
        <taxon>Pseudomonadati</taxon>
        <taxon>Planctomycetota</taxon>
        <taxon>Planctomycetia</taxon>
        <taxon>Gemmatales</taxon>
        <taxon>Gemmataceae</taxon>
        <taxon>Tuwongella</taxon>
    </lineage>
</organism>
<keyword evidence="1 2" id="KW-0238">DNA-binding</keyword>
<dbReference type="GO" id="GO:0006260">
    <property type="term" value="P:DNA replication"/>
    <property type="evidence" value="ECO:0007669"/>
    <property type="project" value="InterPro"/>
</dbReference>
<dbReference type="KEGG" id="tim:GMBLW1_38890"/>
<dbReference type="AlphaFoldDB" id="A0A6C2YV32"/>
<name>A0A6C2YV32_9BACT</name>
<dbReference type="HAMAP" id="MF_00984">
    <property type="entry name" value="SSB"/>
    <property type="match status" value="1"/>
</dbReference>
<comment type="subunit">
    <text evidence="2">Homotetramer.</text>
</comment>
<comment type="caution">
    <text evidence="2">Lacks conserved residue(s) required for the propagation of feature annotation.</text>
</comment>
<dbReference type="CDD" id="cd04496">
    <property type="entry name" value="SSB_OBF"/>
    <property type="match status" value="1"/>
</dbReference>
<dbReference type="InParanoid" id="A0A6C2YV32"/>
<dbReference type="GO" id="GO:0009295">
    <property type="term" value="C:nucleoid"/>
    <property type="evidence" value="ECO:0007669"/>
    <property type="project" value="TreeGrafter"/>
</dbReference>
<dbReference type="EMBL" id="LR593887">
    <property type="protein sequence ID" value="VTS07964.1"/>
    <property type="molecule type" value="Genomic_DNA"/>
</dbReference>
<dbReference type="InterPro" id="IPR011344">
    <property type="entry name" value="ssDNA-bd"/>
</dbReference>
<evidence type="ECO:0000313" key="5">
    <source>
        <dbReference type="Proteomes" id="UP000464378"/>
    </source>
</evidence>
<proteinExistence type="inferred from homology"/>
<dbReference type="RefSeq" id="WP_162660397.1">
    <property type="nucleotide sequence ID" value="NZ_LR593887.1"/>
</dbReference>
<sequence>MAKDLNKVQLIGNLGADPEIKVARESGKQLAMFPVATSDRWKDKGGRIHDRTEWHRVVVMGDNLVQIVKTYLKKGGKVYVEGSLRTRNWQTHEGEDRTTTEIIVQQPTGTLSLLDYKIPDDALMNLESH</sequence>
<reference evidence="4" key="1">
    <citation type="submission" date="2019-04" db="EMBL/GenBank/DDBJ databases">
        <authorList>
            <consortium name="Science for Life Laboratories"/>
        </authorList>
    </citation>
    <scope>NUCLEOTIDE SEQUENCE</scope>
    <source>
        <strain evidence="4">MBLW1</strain>
    </source>
</reference>
<dbReference type="PANTHER" id="PTHR10302:SF0">
    <property type="entry name" value="SINGLE-STRANDED DNA-BINDING PROTEIN, MITOCHONDRIAL"/>
    <property type="match status" value="1"/>
</dbReference>
<dbReference type="PANTHER" id="PTHR10302">
    <property type="entry name" value="SINGLE-STRANDED DNA-BINDING PROTEIN"/>
    <property type="match status" value="1"/>
</dbReference>
<gene>
    <name evidence="4" type="ORF">GMBLW1_38890</name>
</gene>
<dbReference type="InterPro" id="IPR000424">
    <property type="entry name" value="Primosome_PriB/ssb"/>
</dbReference>